<organism evidence="1 2">
    <name type="scientific">Stephania yunnanensis</name>
    <dbReference type="NCBI Taxonomy" id="152371"/>
    <lineage>
        <taxon>Eukaryota</taxon>
        <taxon>Viridiplantae</taxon>
        <taxon>Streptophyta</taxon>
        <taxon>Embryophyta</taxon>
        <taxon>Tracheophyta</taxon>
        <taxon>Spermatophyta</taxon>
        <taxon>Magnoliopsida</taxon>
        <taxon>Ranunculales</taxon>
        <taxon>Menispermaceae</taxon>
        <taxon>Menispermoideae</taxon>
        <taxon>Cissampelideae</taxon>
        <taxon>Stephania</taxon>
    </lineage>
</organism>
<dbReference type="Proteomes" id="UP001420932">
    <property type="component" value="Unassembled WGS sequence"/>
</dbReference>
<protein>
    <submittedName>
        <fullName evidence="1">Uncharacterized protein</fullName>
    </submittedName>
</protein>
<sequence length="56" mass="6209">MSKTVASRRTSYAPQALIGIAAQFAIDAPTFVDEENLRLKNKVQTLRSNPSLNNNF</sequence>
<evidence type="ECO:0000313" key="1">
    <source>
        <dbReference type="EMBL" id="KAK9141691.1"/>
    </source>
</evidence>
<accession>A0AAP0JX52</accession>
<gene>
    <name evidence="1" type="ORF">Syun_011091</name>
</gene>
<keyword evidence="2" id="KW-1185">Reference proteome</keyword>
<comment type="caution">
    <text evidence="1">The sequence shown here is derived from an EMBL/GenBank/DDBJ whole genome shotgun (WGS) entry which is preliminary data.</text>
</comment>
<reference evidence="1 2" key="1">
    <citation type="submission" date="2024-01" db="EMBL/GenBank/DDBJ databases">
        <title>Genome assemblies of Stephania.</title>
        <authorList>
            <person name="Yang L."/>
        </authorList>
    </citation>
    <scope>NUCLEOTIDE SEQUENCE [LARGE SCALE GENOMIC DNA]</scope>
    <source>
        <strain evidence="1">YNDBR</strain>
        <tissue evidence="1">Leaf</tissue>
    </source>
</reference>
<evidence type="ECO:0000313" key="2">
    <source>
        <dbReference type="Proteomes" id="UP001420932"/>
    </source>
</evidence>
<dbReference type="AlphaFoldDB" id="A0AAP0JX52"/>
<name>A0AAP0JX52_9MAGN</name>
<proteinExistence type="predicted"/>
<dbReference type="EMBL" id="JBBNAF010000005">
    <property type="protein sequence ID" value="KAK9141691.1"/>
    <property type="molecule type" value="Genomic_DNA"/>
</dbReference>